<proteinExistence type="predicted"/>
<dbReference type="Gene3D" id="2.60.200.20">
    <property type="match status" value="1"/>
</dbReference>
<feature type="compositionally biased region" description="Basic residues" evidence="1">
    <location>
        <begin position="275"/>
        <end position="285"/>
    </location>
</feature>
<feature type="compositionally biased region" description="Acidic residues" evidence="1">
    <location>
        <begin position="505"/>
        <end position="517"/>
    </location>
</feature>
<organism evidence="3 4">
    <name type="scientific">Porites lobata</name>
    <dbReference type="NCBI Taxonomy" id="104759"/>
    <lineage>
        <taxon>Eukaryota</taxon>
        <taxon>Metazoa</taxon>
        <taxon>Cnidaria</taxon>
        <taxon>Anthozoa</taxon>
        <taxon>Hexacorallia</taxon>
        <taxon>Scleractinia</taxon>
        <taxon>Fungiina</taxon>
        <taxon>Poritidae</taxon>
        <taxon>Porites</taxon>
    </lineage>
</organism>
<dbReference type="EMBL" id="CALNXK010000089">
    <property type="protein sequence ID" value="CAH3150525.1"/>
    <property type="molecule type" value="Genomic_DNA"/>
</dbReference>
<feature type="region of interest" description="Disordered" evidence="1">
    <location>
        <begin position="111"/>
        <end position="138"/>
    </location>
</feature>
<feature type="compositionally biased region" description="Acidic residues" evidence="1">
    <location>
        <begin position="478"/>
        <end position="488"/>
    </location>
</feature>
<feature type="compositionally biased region" description="Basic and acidic residues" evidence="1">
    <location>
        <begin position="386"/>
        <end position="406"/>
    </location>
</feature>
<feature type="compositionally biased region" description="Low complexity" evidence="1">
    <location>
        <begin position="228"/>
        <end position="237"/>
    </location>
</feature>
<feature type="domain" description="PBZ-type" evidence="2">
    <location>
        <begin position="420"/>
        <end position="442"/>
    </location>
</feature>
<feature type="compositionally biased region" description="Basic residues" evidence="1">
    <location>
        <begin position="434"/>
        <end position="456"/>
    </location>
</feature>
<dbReference type="SUPFAM" id="SSF49879">
    <property type="entry name" value="SMAD/FHA domain"/>
    <property type="match status" value="1"/>
</dbReference>
<feature type="compositionally biased region" description="Basic and acidic residues" evidence="1">
    <location>
        <begin position="126"/>
        <end position="138"/>
    </location>
</feature>
<evidence type="ECO:0000313" key="4">
    <source>
        <dbReference type="Proteomes" id="UP001159405"/>
    </source>
</evidence>
<feature type="region of interest" description="Disordered" evidence="1">
    <location>
        <begin position="162"/>
        <end position="533"/>
    </location>
</feature>
<feature type="domain" description="PBZ-type" evidence="2">
    <location>
        <begin position="371"/>
        <end position="392"/>
    </location>
</feature>
<dbReference type="Proteomes" id="UP001159405">
    <property type="component" value="Unassembled WGS sequence"/>
</dbReference>
<name>A0ABN8PTG9_9CNID</name>
<dbReference type="PANTHER" id="PTHR21315">
    <property type="entry name" value="APRATAXIN AND PNK-LIKE FACTOR-RELATED"/>
    <property type="match status" value="1"/>
</dbReference>
<feature type="compositionally biased region" description="Basic residues" evidence="1">
    <location>
        <begin position="524"/>
        <end position="533"/>
    </location>
</feature>
<dbReference type="InterPro" id="IPR008984">
    <property type="entry name" value="SMAD_FHA_dom_sf"/>
</dbReference>
<accession>A0ABN8PTG9</accession>
<comment type="caution">
    <text evidence="3">The sequence shown here is derived from an EMBL/GenBank/DDBJ whole genome shotgun (WGS) entry which is preliminary data.</text>
</comment>
<feature type="compositionally biased region" description="Basic and acidic residues" evidence="1">
    <location>
        <begin position="250"/>
        <end position="260"/>
    </location>
</feature>
<reference evidence="3 4" key="1">
    <citation type="submission" date="2022-05" db="EMBL/GenBank/DDBJ databases">
        <authorList>
            <consortium name="Genoscope - CEA"/>
            <person name="William W."/>
        </authorList>
    </citation>
    <scope>NUCLEOTIDE SEQUENCE [LARGE SCALE GENOMIC DNA]</scope>
</reference>
<feature type="compositionally biased region" description="Basic and acidic residues" evidence="1">
    <location>
        <begin position="356"/>
        <end position="367"/>
    </location>
</feature>
<dbReference type="InterPro" id="IPR019406">
    <property type="entry name" value="APLF_PBZ"/>
</dbReference>
<evidence type="ECO:0000313" key="3">
    <source>
        <dbReference type="EMBL" id="CAH3150525.1"/>
    </source>
</evidence>
<dbReference type="Pfam" id="PF10283">
    <property type="entry name" value="zf-CCHH"/>
    <property type="match status" value="2"/>
</dbReference>
<evidence type="ECO:0000256" key="1">
    <source>
        <dbReference type="SAM" id="MobiDB-lite"/>
    </source>
</evidence>
<feature type="compositionally biased region" description="Acidic residues" evidence="1">
    <location>
        <begin position="407"/>
        <end position="419"/>
    </location>
</feature>
<evidence type="ECO:0000259" key="2">
    <source>
        <dbReference type="Pfam" id="PF10283"/>
    </source>
</evidence>
<keyword evidence="4" id="KW-1185">Reference proteome</keyword>
<gene>
    <name evidence="3" type="ORF">PLOB_00047645</name>
</gene>
<feature type="compositionally biased region" description="Polar residues" evidence="1">
    <location>
        <begin position="174"/>
        <end position="187"/>
    </location>
</feature>
<dbReference type="PANTHER" id="PTHR21315:SF2">
    <property type="entry name" value="APRATAXIN AND PNK-LIKE FACTOR"/>
    <property type="match status" value="1"/>
</dbReference>
<sequence length="533" mass="58220">MAAYLLRPRDGARDIKIPAGKTTIGRGPFLGVTDKRVSRSHAVLELKDGELTILPLHTNPTFYKASVTEKFAALKKNEIQNLASGNVISLLPDALCFEVICEGTLTLEEGSTPKEISTEDFPSADTNEKAKANSKESSESFLDEFMDIKPALEAKLHVTAKASCGSDDGVESPNLKTSGEHTASPSKPQIEPAQPLQKTRRLPSWLMESTSSEARSSLKKEGNRKGKAPAASKAGKATQMTALKMQKKQARTDSADREIIGSDDVDEKDSGSLKAKGRSTKQKKRTSADMQESDNDTKPTVCKKTKPAAACVNEDSSLATAKTKPVKLAKQVTADELSNESEEDAKPAVSKKRQTKATDPDKDKSEDSILPPCPYGSECYRKNPVHFKEYSHSEKDSKGESDKAAEDSDGDDDDEDDDVRQECPYGTTCYRINPQHRKDFKHSKAPGRPKRSKSKLKSVVANESDDDGPNTHDYNDSFIDDADEEDDSSYSAGSDDSDWKPQGGDDNDDDDDVDELLTEARGFLRSKKMAKPV</sequence>
<protein>
    <recommendedName>
        <fullName evidence="2">PBZ-type domain-containing protein</fullName>
    </recommendedName>
</protein>
<dbReference type="InterPro" id="IPR039253">
    <property type="entry name" value="APLF"/>
</dbReference>